<evidence type="ECO:0000313" key="9">
    <source>
        <dbReference type="Proteomes" id="UP000542125"/>
    </source>
</evidence>
<dbReference type="PANTHER" id="PTHR43742">
    <property type="entry name" value="TRIMETHYLAMINE-N-OXIDE REDUCTASE"/>
    <property type="match status" value="1"/>
</dbReference>
<evidence type="ECO:0000256" key="3">
    <source>
        <dbReference type="ARBA" id="ARBA00023004"/>
    </source>
</evidence>
<evidence type="ECO:0000256" key="2">
    <source>
        <dbReference type="ARBA" id="ARBA00022723"/>
    </source>
</evidence>
<dbReference type="Gene3D" id="2.40.30.10">
    <property type="entry name" value="Translation factors"/>
    <property type="match status" value="1"/>
</dbReference>
<dbReference type="Gene3D" id="3.40.228.10">
    <property type="entry name" value="Dimethylsulfoxide Reductase, domain 2"/>
    <property type="match status" value="2"/>
</dbReference>
<feature type="domain" description="2Fe-2S ferredoxin-type" evidence="5">
    <location>
        <begin position="1079"/>
        <end position="1174"/>
    </location>
</feature>
<dbReference type="InterPro" id="IPR008333">
    <property type="entry name" value="Cbr1-like_FAD-bd_dom"/>
</dbReference>
<dbReference type="Pfam" id="PF00384">
    <property type="entry name" value="Molybdopterin"/>
    <property type="match status" value="1"/>
</dbReference>
<dbReference type="SUPFAM" id="SSF54292">
    <property type="entry name" value="2Fe-2S ferredoxin-like"/>
    <property type="match status" value="1"/>
</dbReference>
<dbReference type="SMART" id="SM00926">
    <property type="entry name" value="Molybdop_Fe4S4"/>
    <property type="match status" value="1"/>
</dbReference>
<feature type="domain" description="FAD-binding FR-type" evidence="6">
    <location>
        <begin position="820"/>
        <end position="926"/>
    </location>
</feature>
<dbReference type="InterPro" id="IPR006657">
    <property type="entry name" value="MoPterin_dinucl-bd_dom"/>
</dbReference>
<dbReference type="InterPro" id="IPR036010">
    <property type="entry name" value="2Fe-2S_ferredoxin-like_sf"/>
</dbReference>
<name>A0A7Y9LP66_9BURK</name>
<evidence type="ECO:0000259" key="7">
    <source>
        <dbReference type="PROSITE" id="PS51669"/>
    </source>
</evidence>
<protein>
    <submittedName>
        <fullName evidence="8">Anaerobic selenocysteine-containing dehydrogenase/ferredoxin-NADP reductase/ferredoxin</fullName>
    </submittedName>
</protein>
<dbReference type="PROSITE" id="PS51384">
    <property type="entry name" value="FAD_FR"/>
    <property type="match status" value="1"/>
</dbReference>
<evidence type="ECO:0000256" key="4">
    <source>
        <dbReference type="ARBA" id="ARBA00023014"/>
    </source>
</evidence>
<reference evidence="8 9" key="1">
    <citation type="submission" date="2020-07" db="EMBL/GenBank/DDBJ databases">
        <title>Genomic Encyclopedia of Type Strains, Phase IV (KMG-V): Genome sequencing to study the core and pangenomes of soil and plant-associated prokaryotes.</title>
        <authorList>
            <person name="Whitman W."/>
        </authorList>
    </citation>
    <scope>NUCLEOTIDE SEQUENCE [LARGE SCALE GENOMIC DNA]</scope>
    <source>
        <strain evidence="8 9">SAS40</strain>
    </source>
</reference>
<dbReference type="InterPro" id="IPR012675">
    <property type="entry name" value="Beta-grasp_dom_sf"/>
</dbReference>
<dbReference type="CDD" id="cd02781">
    <property type="entry name" value="MopB_CT_Acetylene-hydratase"/>
    <property type="match status" value="1"/>
</dbReference>
<dbReference type="InterPro" id="IPR017927">
    <property type="entry name" value="FAD-bd_FR_type"/>
</dbReference>
<keyword evidence="9" id="KW-1185">Reference proteome</keyword>
<dbReference type="InterPro" id="IPR039261">
    <property type="entry name" value="FNR_nucleotide-bd"/>
</dbReference>
<dbReference type="Gene3D" id="3.40.50.80">
    <property type="entry name" value="Nucleotide-binding domain of ferredoxin-NADP reductase (FNR) module"/>
    <property type="match status" value="1"/>
</dbReference>
<dbReference type="InterPro" id="IPR001041">
    <property type="entry name" value="2Fe-2S_ferredoxin-type"/>
</dbReference>
<evidence type="ECO:0000313" key="8">
    <source>
        <dbReference type="EMBL" id="NYE85562.1"/>
    </source>
</evidence>
<gene>
    <name evidence="8" type="ORF">FHW18_004869</name>
</gene>
<dbReference type="Gene3D" id="3.10.20.30">
    <property type="match status" value="1"/>
</dbReference>
<dbReference type="InterPro" id="IPR017938">
    <property type="entry name" value="Riboflavin_synthase-like_b-brl"/>
</dbReference>
<dbReference type="GO" id="GO:0016491">
    <property type="term" value="F:oxidoreductase activity"/>
    <property type="evidence" value="ECO:0007669"/>
    <property type="project" value="InterPro"/>
</dbReference>
<dbReference type="InterPro" id="IPR037949">
    <property type="entry name" value="MopB_CT_Acetylene-hydratase"/>
</dbReference>
<dbReference type="PRINTS" id="PR00410">
    <property type="entry name" value="PHEHYDRXLASE"/>
</dbReference>
<sequence>MTTTTFSGYCTLCRSRCGSINDVVDGRLVRVSPAPDHPTGGALCAKGRAAPELVGSPLRLTHPMRRTTPRGAAHPQWEPMTWDAALDEIASRLLAARDQDGAESVAFAVTTPSGTPMVDSIDWVERFIRCFGSPNLLYAVEVCGWHKDYAHALTFGRGIGVPDLDHADVIVLWGFNPARTWLAQASRIAAARQRGAKVVVIDPKQDGSGQQADLWLPVRPGADAALALGAIRHLLETGSYDADFVRDWTNAPLLVDAETGDLLRVKDVDASAIAVRTSVSATSATTSTTTSAQPSAAAGTAANAFLMSTASGQWIAFDPARPTPPDVALFAEGEYLSSTGQRRRYRTVLSALRQHVADYTVERVAQLTWIAEDRIAQFNTVFMGAPRLAYHAWTGVGQHTNATQTERAIGTLYALTGACDREGGNLWTRSPPYRLVNEYESLLPASQRAKALGLHDLPLGPPRLGWITARDLAKAVLHAQPYRVRTLVSFGSNLLVTQADAERNARMLRALDFHVHVDVFMNPTADQADIVLPANLPWEREALKLGFEISQQAVEHVQLRPRMVEPPGESRADYDIVMALATRMDMEDAFFGGDIEAGWNHQLAPLGIGVDDLRAQPEGRRFPQPFDTRKYAVMSPDGTVAGFATASRRVELHSSALQDIGQPPLPMFVEPAQHPGSDPAFPVVLTTAKSGWYVHSSHRHIASLRRKSPMPRVQIGAGLADRLGIDDGAWVRVVTRKGATRLKALIARTLHDQVAVAEFGWWQGCEALGLADGAAWGTSSANINAVLDDDERDPVSGSVPLRATLCRIEADPEANRGHWTGMRAFQLVERTQVTDDVQRLELVPVDGKPLPDFLPGQHVIVTLPDMDCRRAYSLVGPNHRPDRLAIAVRLALTPGEAPGRVSSRLHRADLGVTLHLSPPAGVFTIPTETTRPIVLVAGGIGITPFLGYLEALAQRKADGLSTPPVLLVHGARPGSPHPFADTLAALAASIGNVELMFVHGPVLANLERLSTQLVARRPLAYLCGAPGFLTEVRQALCAHGMPDFDIFDETFSSEVTIPRTLAPQRVGIEEANAGPGTGPGVHVSADALAQGSDTLPSTPSVHFDWAPAMGTLLDAADRAGVPLPSGCRVGQCESCIMSVVDGKVAHLAPYDGPPDRCLTCIAVPLTPVTLRRSP</sequence>
<accession>A0A7Y9LP66</accession>
<dbReference type="CDD" id="cd00207">
    <property type="entry name" value="fer2"/>
    <property type="match status" value="1"/>
</dbReference>
<keyword evidence="2" id="KW-0479">Metal-binding</keyword>
<dbReference type="Gene3D" id="2.40.40.20">
    <property type="match status" value="1"/>
</dbReference>
<dbReference type="GO" id="GO:0046872">
    <property type="term" value="F:metal ion binding"/>
    <property type="evidence" value="ECO:0007669"/>
    <property type="project" value="UniProtKB-KW"/>
</dbReference>
<dbReference type="Gene3D" id="2.20.25.90">
    <property type="entry name" value="ADC-like domains"/>
    <property type="match status" value="1"/>
</dbReference>
<dbReference type="PROSITE" id="PS51669">
    <property type="entry name" value="4FE4S_MOW_BIS_MGD"/>
    <property type="match status" value="1"/>
</dbReference>
<dbReference type="Proteomes" id="UP000542125">
    <property type="component" value="Unassembled WGS sequence"/>
</dbReference>
<evidence type="ECO:0000259" key="6">
    <source>
        <dbReference type="PROSITE" id="PS51384"/>
    </source>
</evidence>
<dbReference type="InterPro" id="IPR006963">
    <property type="entry name" value="Mopterin_OxRdtase_4Fe-4S_dom"/>
</dbReference>
<comment type="caution">
    <text evidence="8">The sequence shown here is derived from an EMBL/GenBank/DDBJ whole genome shotgun (WGS) entry which is preliminary data.</text>
</comment>
<evidence type="ECO:0000256" key="1">
    <source>
        <dbReference type="ARBA" id="ARBA00010312"/>
    </source>
</evidence>
<dbReference type="GO" id="GO:0051536">
    <property type="term" value="F:iron-sulfur cluster binding"/>
    <property type="evidence" value="ECO:0007669"/>
    <property type="project" value="UniProtKB-KW"/>
</dbReference>
<dbReference type="Pfam" id="PF04879">
    <property type="entry name" value="Molybdop_Fe4S4"/>
    <property type="match status" value="1"/>
</dbReference>
<comment type="similarity">
    <text evidence="1">Belongs to the prokaryotic molybdopterin-containing oxidoreductase family.</text>
</comment>
<dbReference type="GO" id="GO:0018818">
    <property type="term" value="F:acetylene hydratase activity"/>
    <property type="evidence" value="ECO:0007669"/>
    <property type="project" value="InterPro"/>
</dbReference>
<dbReference type="PANTHER" id="PTHR43742:SF6">
    <property type="entry name" value="OXIDOREDUCTASE YYAE-RELATED"/>
    <property type="match status" value="1"/>
</dbReference>
<dbReference type="RefSeq" id="WP_179589591.1">
    <property type="nucleotide sequence ID" value="NZ_JACBYR010000002.1"/>
</dbReference>
<dbReference type="InterPro" id="IPR009010">
    <property type="entry name" value="Asp_de-COase-like_dom_sf"/>
</dbReference>
<dbReference type="InterPro" id="IPR006656">
    <property type="entry name" value="Mopterin_OxRdtase"/>
</dbReference>
<dbReference type="EMBL" id="JACBYR010000002">
    <property type="protein sequence ID" value="NYE85562.1"/>
    <property type="molecule type" value="Genomic_DNA"/>
</dbReference>
<keyword evidence="3" id="KW-0408">Iron</keyword>
<feature type="domain" description="4Fe-4S Mo/W bis-MGD-type" evidence="7">
    <location>
        <begin position="3"/>
        <end position="58"/>
    </location>
</feature>
<dbReference type="Pfam" id="PF00111">
    <property type="entry name" value="Fer2"/>
    <property type="match status" value="1"/>
</dbReference>
<dbReference type="SUPFAM" id="SSF50692">
    <property type="entry name" value="ADC-like"/>
    <property type="match status" value="1"/>
</dbReference>
<keyword evidence="4" id="KW-0411">Iron-sulfur</keyword>
<dbReference type="Pfam" id="PF01568">
    <property type="entry name" value="Molydop_binding"/>
    <property type="match status" value="1"/>
</dbReference>
<dbReference type="AlphaFoldDB" id="A0A7Y9LP66"/>
<dbReference type="SUPFAM" id="SSF53706">
    <property type="entry name" value="Formate dehydrogenase/DMSO reductase, domains 1-3"/>
    <property type="match status" value="1"/>
</dbReference>
<proteinExistence type="inferred from homology"/>
<evidence type="ECO:0000259" key="5">
    <source>
        <dbReference type="PROSITE" id="PS51085"/>
    </source>
</evidence>
<dbReference type="Gene3D" id="3.40.50.740">
    <property type="match status" value="2"/>
</dbReference>
<dbReference type="SUPFAM" id="SSF52343">
    <property type="entry name" value="Ferredoxin reductase-like, C-terminal NADP-linked domain"/>
    <property type="match status" value="1"/>
</dbReference>
<dbReference type="SUPFAM" id="SSF63380">
    <property type="entry name" value="Riboflavin synthase domain-like"/>
    <property type="match status" value="1"/>
</dbReference>
<organism evidence="8 9">
    <name type="scientific">Pigmentiphaga litoralis</name>
    <dbReference type="NCBI Taxonomy" id="516702"/>
    <lineage>
        <taxon>Bacteria</taxon>
        <taxon>Pseudomonadati</taxon>
        <taxon>Pseudomonadota</taxon>
        <taxon>Betaproteobacteria</taxon>
        <taxon>Burkholderiales</taxon>
        <taxon>Alcaligenaceae</taxon>
        <taxon>Pigmentiphaga</taxon>
    </lineage>
</organism>
<dbReference type="PROSITE" id="PS51085">
    <property type="entry name" value="2FE2S_FER_2"/>
    <property type="match status" value="1"/>
</dbReference>
<dbReference type="InterPro" id="IPR050612">
    <property type="entry name" value="Prok_Mopterin_Oxidored"/>
</dbReference>
<dbReference type="Pfam" id="PF00970">
    <property type="entry name" value="FAD_binding_6"/>
    <property type="match status" value="1"/>
</dbReference>
<dbReference type="GO" id="GO:0043546">
    <property type="term" value="F:molybdopterin cofactor binding"/>
    <property type="evidence" value="ECO:0007669"/>
    <property type="project" value="InterPro"/>
</dbReference>